<feature type="compositionally biased region" description="Basic residues" evidence="2">
    <location>
        <begin position="34"/>
        <end position="48"/>
    </location>
</feature>
<dbReference type="SMART" id="SM00343">
    <property type="entry name" value="ZnF_C2HC"/>
    <property type="match status" value="1"/>
</dbReference>
<protein>
    <recommendedName>
        <fullName evidence="3">CCHC-type domain-containing protein</fullName>
    </recommendedName>
</protein>
<keyword evidence="1" id="KW-0863">Zinc-finger</keyword>
<dbReference type="EMBL" id="JACXVP010000003">
    <property type="protein sequence ID" value="KAG5616235.1"/>
    <property type="molecule type" value="Genomic_DNA"/>
</dbReference>
<dbReference type="Gene3D" id="4.10.60.10">
    <property type="entry name" value="Zinc finger, CCHC-type"/>
    <property type="match status" value="1"/>
</dbReference>
<name>A0A9J5ZVY1_SOLCO</name>
<keyword evidence="5" id="KW-1185">Reference proteome</keyword>
<feature type="compositionally biased region" description="Basic and acidic residues" evidence="2">
    <location>
        <begin position="135"/>
        <end position="146"/>
    </location>
</feature>
<feature type="region of interest" description="Disordered" evidence="2">
    <location>
        <begin position="25"/>
        <end position="67"/>
    </location>
</feature>
<accession>A0A9J5ZVY1</accession>
<dbReference type="InterPro" id="IPR001878">
    <property type="entry name" value="Znf_CCHC"/>
</dbReference>
<dbReference type="AlphaFoldDB" id="A0A9J5ZVY1"/>
<evidence type="ECO:0000256" key="1">
    <source>
        <dbReference type="PROSITE-ProRule" id="PRU00047"/>
    </source>
</evidence>
<gene>
    <name evidence="4" type="ORF">H5410_016059</name>
</gene>
<reference evidence="4 5" key="1">
    <citation type="submission" date="2020-09" db="EMBL/GenBank/DDBJ databases">
        <title>De no assembly of potato wild relative species, Solanum commersonii.</title>
        <authorList>
            <person name="Cho K."/>
        </authorList>
    </citation>
    <scope>NUCLEOTIDE SEQUENCE [LARGE SCALE GENOMIC DNA]</scope>
    <source>
        <strain evidence="4">LZ3.2</strain>
        <tissue evidence="4">Leaf</tissue>
    </source>
</reference>
<evidence type="ECO:0000313" key="5">
    <source>
        <dbReference type="Proteomes" id="UP000824120"/>
    </source>
</evidence>
<evidence type="ECO:0000313" key="4">
    <source>
        <dbReference type="EMBL" id="KAG5616235.1"/>
    </source>
</evidence>
<dbReference type="GO" id="GO:0008270">
    <property type="term" value="F:zinc ion binding"/>
    <property type="evidence" value="ECO:0007669"/>
    <property type="project" value="UniProtKB-KW"/>
</dbReference>
<organism evidence="4 5">
    <name type="scientific">Solanum commersonii</name>
    <name type="common">Commerson's wild potato</name>
    <name type="synonym">Commerson's nightshade</name>
    <dbReference type="NCBI Taxonomy" id="4109"/>
    <lineage>
        <taxon>Eukaryota</taxon>
        <taxon>Viridiplantae</taxon>
        <taxon>Streptophyta</taxon>
        <taxon>Embryophyta</taxon>
        <taxon>Tracheophyta</taxon>
        <taxon>Spermatophyta</taxon>
        <taxon>Magnoliopsida</taxon>
        <taxon>eudicotyledons</taxon>
        <taxon>Gunneridae</taxon>
        <taxon>Pentapetalae</taxon>
        <taxon>asterids</taxon>
        <taxon>lamiids</taxon>
        <taxon>Solanales</taxon>
        <taxon>Solanaceae</taxon>
        <taxon>Solanoideae</taxon>
        <taxon>Solaneae</taxon>
        <taxon>Solanum</taxon>
    </lineage>
</organism>
<dbReference type="InterPro" id="IPR036875">
    <property type="entry name" value="Znf_CCHC_sf"/>
</dbReference>
<proteinExistence type="predicted"/>
<dbReference type="GO" id="GO:0003676">
    <property type="term" value="F:nucleic acid binding"/>
    <property type="evidence" value="ECO:0007669"/>
    <property type="project" value="InterPro"/>
</dbReference>
<dbReference type="PROSITE" id="PS50158">
    <property type="entry name" value="ZF_CCHC"/>
    <property type="match status" value="1"/>
</dbReference>
<evidence type="ECO:0000259" key="3">
    <source>
        <dbReference type="PROSITE" id="PS50158"/>
    </source>
</evidence>
<dbReference type="Pfam" id="PF00098">
    <property type="entry name" value="zf-CCHC"/>
    <property type="match status" value="1"/>
</dbReference>
<dbReference type="SUPFAM" id="SSF57756">
    <property type="entry name" value="Retrovirus zinc finger-like domains"/>
    <property type="match status" value="1"/>
</dbReference>
<comment type="caution">
    <text evidence="4">The sequence shown here is derived from an EMBL/GenBank/DDBJ whole genome shotgun (WGS) entry which is preliminary data.</text>
</comment>
<keyword evidence="1" id="KW-0479">Metal-binding</keyword>
<keyword evidence="1" id="KW-0862">Zinc</keyword>
<feature type="domain" description="CCHC-type" evidence="3">
    <location>
        <begin position="78"/>
        <end position="93"/>
    </location>
</feature>
<sequence length="527" mass="61926">MDKLREKSQLGDFCTQFGLPYASKGTKYETSKSEHHRSHRRRRRSRKRTREEREERKAHCKSHRFTKNRSKRDLDKIKCYKCGKFGHIAPNCKLEKLKTLELDEDIQEKIYRFLYTSGSKSDYEDSEASYAIEDDQPKSSNKDQQDSNDACKCHGDICNCEHDEFYKLQSQLKDMNMFTITADNVIELLKEVTDNTLREKIIQLAASKTSSSSHSIPDDKKVKDDFVYSAPYSLFEVHNRLSSKQTMVVRDSSFDDLKGEIEHLKEEIKFPKQNHIICDHRHTQIESANSRGKTKVDDYPVKENTLAELLNIDPKQNIFLGMMQVVITHKWYYKLSNTRIYQNKVCIPHFFFLVKNQLYPPIILGTPFINAIYPFTNINAKGFSASYKDRDINYTFITEPVSRDINALIEMKQKHINYLQLESFSMNIFYTLKATKVQEKIKIISEQMAIDICADHPSAFWIRKKHINTFKMSEYSNFSEKDNDIPISMFFTEKRLITILKILPFNQDIKELICWKIIDGMLIDLFQ</sequence>
<feature type="compositionally biased region" description="Basic residues" evidence="2">
    <location>
        <begin position="58"/>
        <end position="67"/>
    </location>
</feature>
<evidence type="ECO:0000256" key="2">
    <source>
        <dbReference type="SAM" id="MobiDB-lite"/>
    </source>
</evidence>
<dbReference type="Proteomes" id="UP000824120">
    <property type="component" value="Chromosome 3"/>
</dbReference>
<feature type="region of interest" description="Disordered" evidence="2">
    <location>
        <begin position="120"/>
        <end position="146"/>
    </location>
</feature>